<evidence type="ECO:0000313" key="1">
    <source>
        <dbReference type="EMBL" id="SFG60939.1"/>
    </source>
</evidence>
<name>A0A1I2TA22_9HYPH</name>
<dbReference type="Proteomes" id="UP000199229">
    <property type="component" value="Unassembled WGS sequence"/>
</dbReference>
<evidence type="ECO:0000313" key="2">
    <source>
        <dbReference type="Proteomes" id="UP000199229"/>
    </source>
</evidence>
<gene>
    <name evidence="1" type="ORF">SAMN05192565_106175</name>
</gene>
<accession>A0A1I2TA22</accession>
<dbReference type="OrthoDB" id="9554420at2"/>
<keyword evidence="2" id="KW-1185">Reference proteome</keyword>
<proteinExistence type="predicted"/>
<dbReference type="AlphaFoldDB" id="A0A1I2TA22"/>
<protein>
    <submittedName>
        <fullName evidence="1">Uncharacterized protein</fullName>
    </submittedName>
</protein>
<reference evidence="2" key="1">
    <citation type="submission" date="2016-10" db="EMBL/GenBank/DDBJ databases">
        <authorList>
            <person name="Varghese N."/>
            <person name="Submissions S."/>
        </authorList>
    </citation>
    <scope>NUCLEOTIDE SEQUENCE [LARGE SCALE GENOMIC DNA]</scope>
    <source>
        <strain evidence="2">Gh-105</strain>
    </source>
</reference>
<dbReference type="STRING" id="582675.SAMN05192565_106175"/>
<sequence>MTDTPNSVQAGPLACIPVADEPGRFLYLPGAPRLDRPGFTFMSMGEGEGGFLACETVWRATDADLAAAESALRTAYPKLASIDLRIAELDTAQATLTVTPANGEAVEFGPKDSTGAPTYRVVFSEALDAPQAAAVAASQGGEAGRLTLAYRAELHLTETVAAMIEGNLVDRIRTLAPKPPRHPYGWGRHKPPAPVPTPSLEACRAAVTEALAKGELVLRERPGAPALAAVWDELSADLKEAAAQVIRDAVPRYGVDAHGLDRVNFRRTLSKSVTLPFAWHRSADLAGA</sequence>
<dbReference type="EMBL" id="FOPM01000006">
    <property type="protein sequence ID" value="SFG60939.1"/>
    <property type="molecule type" value="Genomic_DNA"/>
</dbReference>
<organism evidence="1 2">
    <name type="scientific">Methylobacterium gossipiicola</name>
    <dbReference type="NCBI Taxonomy" id="582675"/>
    <lineage>
        <taxon>Bacteria</taxon>
        <taxon>Pseudomonadati</taxon>
        <taxon>Pseudomonadota</taxon>
        <taxon>Alphaproteobacteria</taxon>
        <taxon>Hyphomicrobiales</taxon>
        <taxon>Methylobacteriaceae</taxon>
        <taxon>Methylobacterium</taxon>
    </lineage>
</organism>
<dbReference type="RefSeq" id="WP_091970429.1">
    <property type="nucleotide sequence ID" value="NZ_FOPM01000006.1"/>
</dbReference>